<evidence type="ECO:0000313" key="3">
    <source>
        <dbReference type="Proteomes" id="UP000193391"/>
    </source>
</evidence>
<sequence>MTDPSSLSPSSSRSAVLGRIRKNLGRAAGPQDAPAEVVTRLANPPRNVMPARGQIPHDQQLNLFVKMAEDVNASVRRVENSDAIVGEVSRYLAEHNQPAVVRLAPDATITGLDWNKTTLETSSGVAGPLDMVSVTPAFAGVAETGSLMLRSSPDQPYTLNMLPDTHIVVVRASQIVGTYEEVWSLQRQSQGRGTMPRTFLWVTGPSRTGDIEQTLQLGAHGPRRLHIILVDDTGETSVGQPD</sequence>
<dbReference type="Gene3D" id="3.40.50.10420">
    <property type="entry name" value="NagB/RpiA/CoA transferase-like"/>
    <property type="match status" value="1"/>
</dbReference>
<protein>
    <recommendedName>
        <fullName evidence="1">LUD domain-containing protein</fullName>
    </recommendedName>
</protein>
<dbReference type="OrthoDB" id="9794157at2"/>
<dbReference type="InterPro" id="IPR003741">
    <property type="entry name" value="LUD_dom"/>
</dbReference>
<feature type="domain" description="LUD" evidence="1">
    <location>
        <begin position="134"/>
        <end position="230"/>
    </location>
</feature>
<organism evidence="2 3">
    <name type="scientific">Thalassospira mesophila</name>
    <dbReference type="NCBI Taxonomy" id="1293891"/>
    <lineage>
        <taxon>Bacteria</taxon>
        <taxon>Pseudomonadati</taxon>
        <taxon>Pseudomonadota</taxon>
        <taxon>Alphaproteobacteria</taxon>
        <taxon>Rhodospirillales</taxon>
        <taxon>Thalassospiraceae</taxon>
        <taxon>Thalassospira</taxon>
    </lineage>
</organism>
<dbReference type="PANTHER" id="PTHR43682">
    <property type="entry name" value="LACTATE UTILIZATION PROTEIN C"/>
    <property type="match status" value="1"/>
</dbReference>
<evidence type="ECO:0000313" key="2">
    <source>
        <dbReference type="EMBL" id="OSQ40393.1"/>
    </source>
</evidence>
<dbReference type="Proteomes" id="UP000193391">
    <property type="component" value="Unassembled WGS sequence"/>
</dbReference>
<comment type="caution">
    <text evidence="2">The sequence shown here is derived from an EMBL/GenBank/DDBJ whole genome shotgun (WGS) entry which is preliminary data.</text>
</comment>
<dbReference type="AlphaFoldDB" id="A0A1Y2L4I7"/>
<dbReference type="PANTHER" id="PTHR43682:SF1">
    <property type="entry name" value="LACTATE UTILIZATION PROTEIN C"/>
    <property type="match status" value="1"/>
</dbReference>
<proteinExistence type="predicted"/>
<accession>A0A1Y2L4I7</accession>
<dbReference type="SUPFAM" id="SSF100950">
    <property type="entry name" value="NagB/RpiA/CoA transferase-like"/>
    <property type="match status" value="1"/>
</dbReference>
<dbReference type="InterPro" id="IPR024185">
    <property type="entry name" value="FTHF_cligase-like_sf"/>
</dbReference>
<evidence type="ECO:0000259" key="1">
    <source>
        <dbReference type="Pfam" id="PF02589"/>
    </source>
</evidence>
<dbReference type="Pfam" id="PF02589">
    <property type="entry name" value="LUD_dom"/>
    <property type="match status" value="1"/>
</dbReference>
<reference evidence="2 3" key="1">
    <citation type="submission" date="2014-03" db="EMBL/GenBank/DDBJ databases">
        <title>The draft genome sequence of Thalassospira mesophila JCM 18969.</title>
        <authorList>
            <person name="Lai Q."/>
            <person name="Shao Z."/>
        </authorList>
    </citation>
    <scope>NUCLEOTIDE SEQUENCE [LARGE SCALE GENOMIC DNA]</scope>
    <source>
        <strain evidence="2 3">JCM 18969</strain>
    </source>
</reference>
<dbReference type="InterPro" id="IPR037171">
    <property type="entry name" value="NagB/RpiA_transferase-like"/>
</dbReference>
<name>A0A1Y2L4I7_9PROT</name>
<dbReference type="STRING" id="1293891.TMES_00840"/>
<gene>
    <name evidence="2" type="ORF">TMES_00840</name>
</gene>
<dbReference type="EMBL" id="JFKA01000001">
    <property type="protein sequence ID" value="OSQ40393.1"/>
    <property type="molecule type" value="Genomic_DNA"/>
</dbReference>
<keyword evidence="3" id="KW-1185">Reference proteome</keyword>
<dbReference type="RefSeq" id="WP_085578519.1">
    <property type="nucleotide sequence ID" value="NZ_JFKA01000001.1"/>
</dbReference>